<feature type="domain" description="Replication-associated protein ORF2/G2P" evidence="1">
    <location>
        <begin position="49"/>
        <end position="156"/>
    </location>
</feature>
<evidence type="ECO:0000313" key="2">
    <source>
        <dbReference type="EMBL" id="KKL76220.1"/>
    </source>
</evidence>
<accession>A0A0F9H3J5</accession>
<dbReference type="EMBL" id="LAZR01024118">
    <property type="protein sequence ID" value="KKL76220.1"/>
    <property type="molecule type" value="Genomic_DNA"/>
</dbReference>
<name>A0A0F9H3J5_9ZZZZ</name>
<gene>
    <name evidence="2" type="ORF">LCGC14_2047050</name>
</gene>
<reference evidence="2" key="1">
    <citation type="journal article" date="2015" name="Nature">
        <title>Complex archaea that bridge the gap between prokaryotes and eukaryotes.</title>
        <authorList>
            <person name="Spang A."/>
            <person name="Saw J.H."/>
            <person name="Jorgensen S.L."/>
            <person name="Zaremba-Niedzwiedzka K."/>
            <person name="Martijn J."/>
            <person name="Lind A.E."/>
            <person name="van Eijk R."/>
            <person name="Schleper C."/>
            <person name="Guy L."/>
            <person name="Ettema T.J."/>
        </authorList>
    </citation>
    <scope>NUCLEOTIDE SEQUENCE</scope>
</reference>
<sequence>MLCQSHTIVKNEKDRITFYPLRCRCWHCPECHAARTARLIDEAKQGKPNIFITLTSRRRPNWTPDYAARRLAVAFRIIRAEYLRAHGKSSFPFLCVFEKTKRGWPHLHIVGRCKWLDQKWLSNRMRQLTDSPIVDVRRISNLGKITNYITKYIGKDPSKFEGTKRYWRSQDYLRPSPDEEPPIIIPYFYWETLNENWRACAEQFQHLPGTLTWHRTHAVYERQVPP</sequence>
<dbReference type="Pfam" id="PF23343">
    <property type="entry name" value="REP_ORF2-G2P"/>
    <property type="match status" value="1"/>
</dbReference>
<comment type="caution">
    <text evidence="2">The sequence shown here is derived from an EMBL/GenBank/DDBJ whole genome shotgun (WGS) entry which is preliminary data.</text>
</comment>
<organism evidence="2">
    <name type="scientific">marine sediment metagenome</name>
    <dbReference type="NCBI Taxonomy" id="412755"/>
    <lineage>
        <taxon>unclassified sequences</taxon>
        <taxon>metagenomes</taxon>
        <taxon>ecological metagenomes</taxon>
    </lineage>
</organism>
<protein>
    <recommendedName>
        <fullName evidence="1">Replication-associated protein ORF2/G2P domain-containing protein</fullName>
    </recommendedName>
</protein>
<dbReference type="InterPro" id="IPR056906">
    <property type="entry name" value="ORF2/G2P_dom"/>
</dbReference>
<dbReference type="AlphaFoldDB" id="A0A0F9H3J5"/>
<proteinExistence type="predicted"/>
<evidence type="ECO:0000259" key="1">
    <source>
        <dbReference type="Pfam" id="PF23343"/>
    </source>
</evidence>